<organism evidence="2 3">
    <name type="scientific">Cupriavidus lacunae</name>
    <dbReference type="NCBI Taxonomy" id="2666307"/>
    <lineage>
        <taxon>Bacteria</taxon>
        <taxon>Pseudomonadati</taxon>
        <taxon>Pseudomonadota</taxon>
        <taxon>Betaproteobacteria</taxon>
        <taxon>Burkholderiales</taxon>
        <taxon>Burkholderiaceae</taxon>
        <taxon>Cupriavidus</taxon>
    </lineage>
</organism>
<dbReference type="Gene3D" id="3.10.450.50">
    <property type="match status" value="1"/>
</dbReference>
<dbReference type="RefSeq" id="WP_115216692.1">
    <property type="nucleotide sequence ID" value="NZ_QKWJ01000139.1"/>
</dbReference>
<dbReference type="EMBL" id="QKWJ01000139">
    <property type="protein sequence ID" value="RDK02258.1"/>
    <property type="molecule type" value="Genomic_DNA"/>
</dbReference>
<accession>A0A370N9Q0</accession>
<dbReference type="Proteomes" id="UP000255165">
    <property type="component" value="Unassembled WGS sequence"/>
</dbReference>
<keyword evidence="3" id="KW-1185">Reference proteome</keyword>
<name>A0A370N9Q0_9BURK</name>
<comment type="caution">
    <text evidence="2">The sequence shown here is derived from an EMBL/GenBank/DDBJ whole genome shotgun (WGS) entry which is preliminary data.</text>
</comment>
<proteinExistence type="predicted"/>
<evidence type="ECO:0000313" key="2">
    <source>
        <dbReference type="EMBL" id="RDK02258.1"/>
    </source>
</evidence>
<dbReference type="SUPFAM" id="SSF54427">
    <property type="entry name" value="NTF2-like"/>
    <property type="match status" value="1"/>
</dbReference>
<dbReference type="InterPro" id="IPR032710">
    <property type="entry name" value="NTF2-like_dom_sf"/>
</dbReference>
<evidence type="ECO:0000259" key="1">
    <source>
        <dbReference type="Pfam" id="PF13577"/>
    </source>
</evidence>
<dbReference type="InterPro" id="IPR037401">
    <property type="entry name" value="SnoaL-like"/>
</dbReference>
<dbReference type="Pfam" id="PF13577">
    <property type="entry name" value="SnoaL_4"/>
    <property type="match status" value="1"/>
</dbReference>
<protein>
    <submittedName>
        <fullName evidence="2">Nuclear transport factor 2 family protein</fullName>
    </submittedName>
</protein>
<gene>
    <name evidence="2" type="ORF">DN412_40660</name>
</gene>
<reference evidence="3" key="1">
    <citation type="submission" date="2018-06" db="EMBL/GenBank/DDBJ databases">
        <authorList>
            <person name="Feng T."/>
            <person name="Jeon C.O."/>
        </authorList>
    </citation>
    <scope>NUCLEOTIDE SEQUENCE [LARGE SCALE GENOMIC DNA]</scope>
    <source>
        <strain evidence="3">S23</strain>
    </source>
</reference>
<sequence>MRFFPKVDPAGPIGAEVRASAVDYVNRVNWLFETWDLPGMIASFTSDARIVHFHGTLSGEDDVRHFLTEHYPYLVPGVGRCACNHIVDMEASGLVAVRYQNLLVRYAAPEDAPKLSNGQVDESDDLPVIWLYSPMLDRLRKTDDGWKIAERYIGGSTFNRRFTPLETSAEAVRQYLPGGLA</sequence>
<feature type="domain" description="SnoaL-like" evidence="1">
    <location>
        <begin position="17"/>
        <end position="151"/>
    </location>
</feature>
<dbReference type="AlphaFoldDB" id="A0A370N9Q0"/>
<evidence type="ECO:0000313" key="3">
    <source>
        <dbReference type="Proteomes" id="UP000255165"/>
    </source>
</evidence>